<feature type="region of interest" description="Disordered" evidence="8">
    <location>
        <begin position="922"/>
        <end position="1050"/>
    </location>
</feature>
<feature type="region of interest" description="Disordered" evidence="8">
    <location>
        <begin position="1"/>
        <end position="20"/>
    </location>
</feature>
<dbReference type="Gene3D" id="1.25.40.1030">
    <property type="match status" value="1"/>
</dbReference>
<dbReference type="GO" id="GO:0070973">
    <property type="term" value="P:protein localization to endoplasmic reticulum exit site"/>
    <property type="evidence" value="ECO:0007669"/>
    <property type="project" value="TreeGrafter"/>
</dbReference>
<feature type="region of interest" description="Disordered" evidence="8">
    <location>
        <begin position="628"/>
        <end position="649"/>
    </location>
</feature>
<organism evidence="11 12">
    <name type="scientific">Russula ochroleuca</name>
    <dbReference type="NCBI Taxonomy" id="152965"/>
    <lineage>
        <taxon>Eukaryota</taxon>
        <taxon>Fungi</taxon>
        <taxon>Dikarya</taxon>
        <taxon>Basidiomycota</taxon>
        <taxon>Agaricomycotina</taxon>
        <taxon>Agaricomycetes</taxon>
        <taxon>Russulales</taxon>
        <taxon>Russulaceae</taxon>
        <taxon>Russula</taxon>
    </lineage>
</organism>
<evidence type="ECO:0000313" key="12">
    <source>
        <dbReference type="Proteomes" id="UP000759537"/>
    </source>
</evidence>
<dbReference type="GO" id="GO:0070971">
    <property type="term" value="C:endoplasmic reticulum exit site"/>
    <property type="evidence" value="ECO:0007669"/>
    <property type="project" value="TreeGrafter"/>
</dbReference>
<evidence type="ECO:0000256" key="6">
    <source>
        <dbReference type="ARBA" id="ARBA00024687"/>
    </source>
</evidence>
<sequence length="1050" mass="111766">MSNSSLVSSRSSVTSDSYIPSRLGQNLSEVPVSAPLHQTSRVSAHDTDRSHGQTLILPAQIHAPYAPSPSLLGSNDPLGRTSSRAPVVSFGFGGKLVLCFHGSNTLNTGFDIALSSRQTTGIQMRPLHAVIPESALDHVSTSFPGPLFCDPGSPTSLVRAAVATQSKNNKAKVTKYLEVRAEEISRGLGYLSRGSSEHRRAEGKLTLVKLLRVLVEHDGHLSGSPEIDAAVRAVLVPRLGDVSGREQSTAPKTAPYSFDSAATSSLSLSAFDPHDRVLSVQTVKASALDTIQGLLAQGERRAAYRYALDERLWAHAMIIASSIDKEAWKEVVNEFIRSELNAQGVADCTVPDATASGTGREPLKVAYSLYSGQGAASIQALVPPTSLLKMSEKPQAPALPHVTPMSANFASPATTAPIPVDVLKKWSDTAAMLIPGPSVTECSAALLSLGDCLLANDLVEPAHACYLLAPQSTILGNIGTSGRVTLVGSRGPIATPNFHVSDDAIVFSEIVEFALSLAPPSKSQEPFNGLPQFQAYKFIRAASLAEMGHMLAASRYCEAIAACLNRTHTRPHPELAEQIRDFTDRLVGAPHLDKTGSWIRGKVTRPSLDSLGNWLGGRLTELVAGGDDSPTMDGDTTPHESKTFAGPFSHYSTITPSTTSKVPSPQPTMDHNTFADAQNKFPHRTGSAQAVRLNPQVQIDRASSAMEYRPFYRNSSPAPRIVSANAATTHFSQSNSTYDGYPYANDTTNGSYHRLETELSDGDLRAGAWWGSSSTGDSSTTTPTAALLPNDRSSPPSGFVSLMNDSSIPAIPESSAPIRSSTLATHDEDDDDDLGLGNSSNKRKASLNDPGTRDSSTPDLKATEPDARSRPDIEEAKPNQQSSSWFSRWWSKDGSNGPVKATLGEESSFVYDKELKRWVNKKVGAPADSTQPAAPPPPPSRAQTTSPGYTAPRKTNGVSLAPPPARAASAIDLTASPPKRMVPRPRSVLPPTGDEVMNGVPSPGLRMTDSPSPGPSGSPTPPPSRPRSQATKRNLRSRYVDVFHQPNGET</sequence>
<evidence type="ECO:0000256" key="2">
    <source>
        <dbReference type="ARBA" id="ARBA00005927"/>
    </source>
</evidence>
<feature type="compositionally biased region" description="Low complexity" evidence="8">
    <location>
        <begin position="806"/>
        <end position="821"/>
    </location>
</feature>
<dbReference type="EMBL" id="WHVB01000011">
    <property type="protein sequence ID" value="KAF8478663.1"/>
    <property type="molecule type" value="Genomic_DNA"/>
</dbReference>
<feature type="compositionally biased region" description="Low complexity" evidence="8">
    <location>
        <begin position="771"/>
        <end position="786"/>
    </location>
</feature>
<evidence type="ECO:0000256" key="5">
    <source>
        <dbReference type="ARBA" id="ARBA00022892"/>
    </source>
</evidence>
<dbReference type="OrthoDB" id="8918678at2759"/>
<evidence type="ECO:0000256" key="7">
    <source>
        <dbReference type="RuleBase" id="RU364101"/>
    </source>
</evidence>
<feature type="compositionally biased region" description="Pro residues" evidence="8">
    <location>
        <begin position="1012"/>
        <end position="1025"/>
    </location>
</feature>
<dbReference type="Pfam" id="PF12932">
    <property type="entry name" value="Sec16"/>
    <property type="match status" value="1"/>
</dbReference>
<comment type="caution">
    <text evidence="11">The sequence shown here is derived from an EMBL/GenBank/DDBJ whole genome shotgun (WGS) entry which is preliminary data.</text>
</comment>
<feature type="compositionally biased region" description="Basic and acidic residues" evidence="8">
    <location>
        <begin position="861"/>
        <end position="877"/>
    </location>
</feature>
<dbReference type="GO" id="GO:0006914">
    <property type="term" value="P:autophagy"/>
    <property type="evidence" value="ECO:0007669"/>
    <property type="project" value="UniProtKB-KW"/>
</dbReference>
<keyword evidence="3 7" id="KW-0813">Transport</keyword>
<dbReference type="PANTHER" id="PTHR13402:SF6">
    <property type="entry name" value="SECRETORY 16, ISOFORM I"/>
    <property type="match status" value="1"/>
</dbReference>
<dbReference type="InterPro" id="IPR024298">
    <property type="entry name" value="Sec16_Sec23-bd"/>
</dbReference>
<evidence type="ECO:0000259" key="9">
    <source>
        <dbReference type="Pfam" id="PF12931"/>
    </source>
</evidence>
<reference evidence="11" key="2">
    <citation type="journal article" date="2020" name="Nat. Commun.">
        <title>Large-scale genome sequencing of mycorrhizal fungi provides insights into the early evolution of symbiotic traits.</title>
        <authorList>
            <person name="Miyauchi S."/>
            <person name="Kiss E."/>
            <person name="Kuo A."/>
            <person name="Drula E."/>
            <person name="Kohler A."/>
            <person name="Sanchez-Garcia M."/>
            <person name="Morin E."/>
            <person name="Andreopoulos B."/>
            <person name="Barry K.W."/>
            <person name="Bonito G."/>
            <person name="Buee M."/>
            <person name="Carver A."/>
            <person name="Chen C."/>
            <person name="Cichocki N."/>
            <person name="Clum A."/>
            <person name="Culley D."/>
            <person name="Crous P.W."/>
            <person name="Fauchery L."/>
            <person name="Girlanda M."/>
            <person name="Hayes R.D."/>
            <person name="Keri Z."/>
            <person name="LaButti K."/>
            <person name="Lipzen A."/>
            <person name="Lombard V."/>
            <person name="Magnuson J."/>
            <person name="Maillard F."/>
            <person name="Murat C."/>
            <person name="Nolan M."/>
            <person name="Ohm R.A."/>
            <person name="Pangilinan J."/>
            <person name="Pereira M.F."/>
            <person name="Perotto S."/>
            <person name="Peter M."/>
            <person name="Pfister S."/>
            <person name="Riley R."/>
            <person name="Sitrit Y."/>
            <person name="Stielow J.B."/>
            <person name="Szollosi G."/>
            <person name="Zifcakova L."/>
            <person name="Stursova M."/>
            <person name="Spatafora J.W."/>
            <person name="Tedersoo L."/>
            <person name="Vaario L.M."/>
            <person name="Yamada A."/>
            <person name="Yan M."/>
            <person name="Wang P."/>
            <person name="Xu J."/>
            <person name="Bruns T."/>
            <person name="Baldrian P."/>
            <person name="Vilgalys R."/>
            <person name="Dunand C."/>
            <person name="Henrissat B."/>
            <person name="Grigoriev I.V."/>
            <person name="Hibbett D."/>
            <person name="Nagy L.G."/>
            <person name="Martin F.M."/>
        </authorList>
    </citation>
    <scope>NUCLEOTIDE SEQUENCE</scope>
    <source>
        <strain evidence="11">Prilba</strain>
    </source>
</reference>
<evidence type="ECO:0000256" key="1">
    <source>
        <dbReference type="ARBA" id="ARBA00004397"/>
    </source>
</evidence>
<keyword evidence="5 7" id="KW-0931">ER-Golgi transport</keyword>
<dbReference type="GO" id="GO:0007030">
    <property type="term" value="P:Golgi organization"/>
    <property type="evidence" value="ECO:0007669"/>
    <property type="project" value="TreeGrafter"/>
</dbReference>
<reference evidence="11" key="1">
    <citation type="submission" date="2019-10" db="EMBL/GenBank/DDBJ databases">
        <authorList>
            <consortium name="DOE Joint Genome Institute"/>
            <person name="Kuo A."/>
            <person name="Miyauchi S."/>
            <person name="Kiss E."/>
            <person name="Drula E."/>
            <person name="Kohler A."/>
            <person name="Sanchez-Garcia M."/>
            <person name="Andreopoulos B."/>
            <person name="Barry K.W."/>
            <person name="Bonito G."/>
            <person name="Buee M."/>
            <person name="Carver A."/>
            <person name="Chen C."/>
            <person name="Cichocki N."/>
            <person name="Clum A."/>
            <person name="Culley D."/>
            <person name="Crous P.W."/>
            <person name="Fauchery L."/>
            <person name="Girlanda M."/>
            <person name="Hayes R."/>
            <person name="Keri Z."/>
            <person name="LaButti K."/>
            <person name="Lipzen A."/>
            <person name="Lombard V."/>
            <person name="Magnuson J."/>
            <person name="Maillard F."/>
            <person name="Morin E."/>
            <person name="Murat C."/>
            <person name="Nolan M."/>
            <person name="Ohm R."/>
            <person name="Pangilinan J."/>
            <person name="Pereira M."/>
            <person name="Perotto S."/>
            <person name="Peter M."/>
            <person name="Riley R."/>
            <person name="Sitrit Y."/>
            <person name="Stielow B."/>
            <person name="Szollosi G."/>
            <person name="Zifcakova L."/>
            <person name="Stursova M."/>
            <person name="Spatafora J.W."/>
            <person name="Tedersoo L."/>
            <person name="Vaario L.-M."/>
            <person name="Yamada A."/>
            <person name="Yan M."/>
            <person name="Wang P."/>
            <person name="Xu J."/>
            <person name="Bruns T."/>
            <person name="Baldrian P."/>
            <person name="Vilgalys R."/>
            <person name="Henrissat B."/>
            <person name="Grigoriev I.V."/>
            <person name="Hibbett D."/>
            <person name="Nagy L.G."/>
            <person name="Martin F.M."/>
        </authorList>
    </citation>
    <scope>NUCLEOTIDE SEQUENCE</scope>
    <source>
        <strain evidence="11">Prilba</strain>
    </source>
</reference>
<keyword evidence="7" id="KW-0072">Autophagy</keyword>
<accession>A0A9P5MU29</accession>
<gene>
    <name evidence="11" type="ORF">DFH94DRAFT_633640</name>
</gene>
<comment type="subcellular location">
    <subcellularLocation>
        <location evidence="1">Endoplasmic reticulum membrane</location>
        <topology evidence="1">Peripheral membrane protein</topology>
        <orientation evidence="1">Cytoplasmic side</orientation>
    </subcellularLocation>
</comment>
<feature type="region of interest" description="Disordered" evidence="8">
    <location>
        <begin position="771"/>
        <end position="908"/>
    </location>
</feature>
<keyword evidence="7" id="KW-0472">Membrane</keyword>
<feature type="compositionally biased region" description="Low complexity" evidence="8">
    <location>
        <begin position="1"/>
        <end position="17"/>
    </location>
</feature>
<dbReference type="InterPro" id="IPR024340">
    <property type="entry name" value="Sec16_CCD"/>
</dbReference>
<dbReference type="GO" id="GO:0015031">
    <property type="term" value="P:protein transport"/>
    <property type="evidence" value="ECO:0007669"/>
    <property type="project" value="UniProtKB-KW"/>
</dbReference>
<evidence type="ECO:0000256" key="8">
    <source>
        <dbReference type="SAM" id="MobiDB-lite"/>
    </source>
</evidence>
<proteinExistence type="inferred from homology"/>
<protein>
    <recommendedName>
        <fullName evidence="7">Protein transport protein sec16</fullName>
    </recommendedName>
</protein>
<dbReference type="Proteomes" id="UP000759537">
    <property type="component" value="Unassembled WGS sequence"/>
</dbReference>
<dbReference type="CDD" id="cd09233">
    <property type="entry name" value="ACE1-Sec16-like"/>
    <property type="match status" value="1"/>
</dbReference>
<evidence type="ECO:0000259" key="10">
    <source>
        <dbReference type="Pfam" id="PF12932"/>
    </source>
</evidence>
<evidence type="ECO:0000313" key="11">
    <source>
        <dbReference type="EMBL" id="KAF8478663.1"/>
    </source>
</evidence>
<feature type="domain" description="Sec16 central conserved" evidence="10">
    <location>
        <begin position="85"/>
        <end position="219"/>
    </location>
</feature>
<dbReference type="GO" id="GO:0005789">
    <property type="term" value="C:endoplasmic reticulum membrane"/>
    <property type="evidence" value="ECO:0007669"/>
    <property type="project" value="UniProtKB-SubCell"/>
</dbReference>
<keyword evidence="7" id="KW-0653">Protein transport</keyword>
<dbReference type="GO" id="GO:0012507">
    <property type="term" value="C:ER to Golgi transport vesicle membrane"/>
    <property type="evidence" value="ECO:0007669"/>
    <property type="project" value="TreeGrafter"/>
</dbReference>
<dbReference type="PANTHER" id="PTHR13402">
    <property type="entry name" value="RGPR-RELATED"/>
    <property type="match status" value="1"/>
</dbReference>
<dbReference type="AlphaFoldDB" id="A0A9P5MU29"/>
<dbReference type="Pfam" id="PF12931">
    <property type="entry name" value="TPR_Sec16"/>
    <property type="match status" value="1"/>
</dbReference>
<keyword evidence="12" id="KW-1185">Reference proteome</keyword>
<dbReference type="GO" id="GO:0016192">
    <property type="term" value="P:vesicle-mediated transport"/>
    <property type="evidence" value="ECO:0007669"/>
    <property type="project" value="UniProtKB-KW"/>
</dbReference>
<feature type="domain" description="Sec16 Sec23-binding" evidence="9">
    <location>
        <begin position="291"/>
        <end position="625"/>
    </location>
</feature>
<evidence type="ECO:0000256" key="3">
    <source>
        <dbReference type="ARBA" id="ARBA00022448"/>
    </source>
</evidence>
<evidence type="ECO:0000256" key="4">
    <source>
        <dbReference type="ARBA" id="ARBA00022824"/>
    </source>
</evidence>
<name>A0A9P5MU29_9AGAM</name>
<keyword evidence="4 7" id="KW-0256">Endoplasmic reticulum</keyword>
<comment type="function">
    <text evidence="6 7">Involved in the initiation of assembly of the COPII coat required for the formation of transport vesicles from the endoplasmic reticulum (ER) and the selection of cargo molecules. Also involved in autophagy.</text>
</comment>
<comment type="similarity">
    <text evidence="2 7">Belongs to the SEC16 family.</text>
</comment>